<comment type="caution">
    <text evidence="2">The sequence shown here is derived from an EMBL/GenBank/DDBJ whole genome shotgun (WGS) entry which is preliminary data.</text>
</comment>
<protein>
    <submittedName>
        <fullName evidence="2">Uncharacterized protein</fullName>
    </submittedName>
</protein>
<evidence type="ECO:0000313" key="2">
    <source>
        <dbReference type="EMBL" id="CAI3992897.1"/>
    </source>
</evidence>
<dbReference type="AlphaFoldDB" id="A0A9P1CIH9"/>
<sequence length="454" mass="49485">MVCETVQKALAKAAQRAARRAEADAGLGGEDDTPNYPNKKLSEALENAKEASRTALSNPATTAALEGRVQEAKLARGASATSTASTVPASSRAVKRSKRPSGGGDSEVSPAIKTPTAKTRRVNTETQGESAPKQPRCVKDEDTKTRRPRSPTVHYSPDGKQPEEPEELEEHVEPEEPANEEPGEEMPERPAASKQSKLTAVKAQAKKKQNKSKGSPVKPKTSARPTPKAKSSAQSAQSPKVETPSGETALAVQQALARGTTADLGSSKKTRTTAHARSKSASSSDDEGSASAAAAEGPDENDTELTLEQVRAQKAARSEKLQVLYEQWISCEGHWTESSLYKQLRVTVRNRKTGARKWLTELYQYLVWDVDAEEDVTDHVTNDFFEAIDKEKKKKKKGKKGKKELKKRKSSSSEGSDSDKKKNTKKAKDDKEKKETPEQKAKREQKEQEAKAKE</sequence>
<dbReference type="EMBL" id="CAMXCT030001773">
    <property type="protein sequence ID" value="CAL4780209.1"/>
    <property type="molecule type" value="Genomic_DNA"/>
</dbReference>
<dbReference type="EMBL" id="CAMXCT010001773">
    <property type="protein sequence ID" value="CAI3992897.1"/>
    <property type="molecule type" value="Genomic_DNA"/>
</dbReference>
<feature type="compositionally biased region" description="Low complexity" evidence="1">
    <location>
        <begin position="228"/>
        <end position="240"/>
    </location>
</feature>
<reference evidence="2" key="1">
    <citation type="submission" date="2022-10" db="EMBL/GenBank/DDBJ databases">
        <authorList>
            <person name="Chen Y."/>
            <person name="Dougan E. K."/>
            <person name="Chan C."/>
            <person name="Rhodes N."/>
            <person name="Thang M."/>
        </authorList>
    </citation>
    <scope>NUCLEOTIDE SEQUENCE</scope>
</reference>
<evidence type="ECO:0000256" key="1">
    <source>
        <dbReference type="SAM" id="MobiDB-lite"/>
    </source>
</evidence>
<feature type="compositionally biased region" description="Acidic residues" evidence="1">
    <location>
        <begin position="164"/>
        <end position="185"/>
    </location>
</feature>
<feature type="compositionally biased region" description="Basic and acidic residues" evidence="1">
    <location>
        <begin position="417"/>
        <end position="454"/>
    </location>
</feature>
<proteinExistence type="predicted"/>
<accession>A0A9P1CIH9</accession>
<feature type="compositionally biased region" description="Basic and acidic residues" evidence="1">
    <location>
        <begin position="40"/>
        <end position="52"/>
    </location>
</feature>
<feature type="compositionally biased region" description="Basic residues" evidence="1">
    <location>
        <begin position="392"/>
        <end position="410"/>
    </location>
</feature>
<gene>
    <name evidence="2" type="ORF">C1SCF055_LOCUS19690</name>
</gene>
<evidence type="ECO:0000313" key="3">
    <source>
        <dbReference type="EMBL" id="CAL1146272.1"/>
    </source>
</evidence>
<dbReference type="Proteomes" id="UP001152797">
    <property type="component" value="Unassembled WGS sequence"/>
</dbReference>
<feature type="region of interest" description="Disordered" evidence="1">
    <location>
        <begin position="14"/>
        <end position="310"/>
    </location>
</feature>
<evidence type="ECO:0000313" key="4">
    <source>
        <dbReference type="Proteomes" id="UP001152797"/>
    </source>
</evidence>
<feature type="compositionally biased region" description="Low complexity" evidence="1">
    <location>
        <begin position="78"/>
        <end position="92"/>
    </location>
</feature>
<organism evidence="2">
    <name type="scientific">Cladocopium goreaui</name>
    <dbReference type="NCBI Taxonomy" id="2562237"/>
    <lineage>
        <taxon>Eukaryota</taxon>
        <taxon>Sar</taxon>
        <taxon>Alveolata</taxon>
        <taxon>Dinophyceae</taxon>
        <taxon>Suessiales</taxon>
        <taxon>Symbiodiniaceae</taxon>
        <taxon>Cladocopium</taxon>
    </lineage>
</organism>
<feature type="compositionally biased region" description="Basic residues" evidence="1">
    <location>
        <begin position="268"/>
        <end position="278"/>
    </location>
</feature>
<reference evidence="3" key="2">
    <citation type="submission" date="2024-04" db="EMBL/GenBank/DDBJ databases">
        <authorList>
            <person name="Chen Y."/>
            <person name="Shah S."/>
            <person name="Dougan E. K."/>
            <person name="Thang M."/>
            <person name="Chan C."/>
        </authorList>
    </citation>
    <scope>NUCLEOTIDE SEQUENCE [LARGE SCALE GENOMIC DNA]</scope>
</reference>
<feature type="region of interest" description="Disordered" evidence="1">
    <location>
        <begin position="389"/>
        <end position="454"/>
    </location>
</feature>
<dbReference type="EMBL" id="CAMXCT020001773">
    <property type="protein sequence ID" value="CAL1146272.1"/>
    <property type="molecule type" value="Genomic_DNA"/>
</dbReference>
<name>A0A9P1CIH9_9DINO</name>
<feature type="non-terminal residue" evidence="2">
    <location>
        <position position="454"/>
    </location>
</feature>
<keyword evidence="4" id="KW-1185">Reference proteome</keyword>